<gene>
    <name evidence="5" type="ORF">KVT40_003304</name>
</gene>
<dbReference type="GO" id="GO:0071949">
    <property type="term" value="F:FAD binding"/>
    <property type="evidence" value="ECO:0007669"/>
    <property type="project" value="InterPro"/>
</dbReference>
<dbReference type="Gene3D" id="3.50.50.60">
    <property type="entry name" value="FAD/NAD(P)-binding domain"/>
    <property type="match status" value="1"/>
</dbReference>
<dbReference type="InterPro" id="IPR036188">
    <property type="entry name" value="FAD/NAD-bd_sf"/>
</dbReference>
<evidence type="ECO:0000259" key="4">
    <source>
        <dbReference type="Pfam" id="PF01494"/>
    </source>
</evidence>
<dbReference type="Gene3D" id="3.30.70.2450">
    <property type="match status" value="1"/>
</dbReference>
<evidence type="ECO:0000313" key="5">
    <source>
        <dbReference type="EMBL" id="KAG8629439.1"/>
    </source>
</evidence>
<feature type="domain" description="FAD-binding" evidence="4">
    <location>
        <begin position="172"/>
        <end position="257"/>
    </location>
</feature>
<keyword evidence="1" id="KW-0285">Flavoprotein</keyword>
<evidence type="ECO:0000256" key="2">
    <source>
        <dbReference type="ARBA" id="ARBA00022827"/>
    </source>
</evidence>
<dbReference type="Pfam" id="PF01494">
    <property type="entry name" value="FAD_binding_3"/>
    <property type="match status" value="2"/>
</dbReference>
<dbReference type="GO" id="GO:0008688">
    <property type="term" value="F:3-(3-hydroxyphenyl)propionate hydroxylase activity"/>
    <property type="evidence" value="ECO:0007669"/>
    <property type="project" value="TreeGrafter"/>
</dbReference>
<keyword evidence="3" id="KW-0560">Oxidoreductase</keyword>
<dbReference type="SUPFAM" id="SSF51905">
    <property type="entry name" value="FAD/NAD(P)-binding domain"/>
    <property type="match status" value="1"/>
</dbReference>
<sequence>MAHFNIDAIPEERRMHCLPLGRLCIVLQEALAKFPHAHISYSHKVVAIDQSTEKASVVVDTPNGQQALQADYIVGCDGANSRIRKSLFGEDDFPGFTWDEQIVATNVYYDLEKNGWGNGGFMVDPEHWSMATIIQPDGLLRVTYGEVPGLSKDEYLARLPGKFRSILPGKPKPLDYKLVNFSPYKVHQRCAKRFRVGRFLLAADAAHLCNPFGGLGLTGGLVDVGNLFDCFNGLHKELADDTILDRYNEVRRDRNMTFIDPISRQNLKRLIADPDVALKEDEFFQMAPKLRDPEFAAKVSEGIDGIMYDFTKEYKVANRAEAGF</sequence>
<dbReference type="InterPro" id="IPR050631">
    <property type="entry name" value="PheA/TfdB_FAD_monoxygenase"/>
</dbReference>
<protein>
    <recommendedName>
        <fullName evidence="4">FAD-binding domain-containing protein</fullName>
    </recommendedName>
</protein>
<evidence type="ECO:0000256" key="3">
    <source>
        <dbReference type="ARBA" id="ARBA00023002"/>
    </source>
</evidence>
<accession>A0A8K0L6K8</accession>
<dbReference type="PRINTS" id="PR00420">
    <property type="entry name" value="RNGMNOXGNASE"/>
</dbReference>
<dbReference type="Proteomes" id="UP000809789">
    <property type="component" value="Unassembled WGS sequence"/>
</dbReference>
<proteinExistence type="predicted"/>
<dbReference type="GO" id="GO:0019622">
    <property type="term" value="P:3-(3-hydroxy)phenylpropionate catabolic process"/>
    <property type="evidence" value="ECO:0007669"/>
    <property type="project" value="TreeGrafter"/>
</dbReference>
<organism evidence="5 6">
    <name type="scientific">Elsinoe batatas</name>
    <dbReference type="NCBI Taxonomy" id="2601811"/>
    <lineage>
        <taxon>Eukaryota</taxon>
        <taxon>Fungi</taxon>
        <taxon>Dikarya</taxon>
        <taxon>Ascomycota</taxon>
        <taxon>Pezizomycotina</taxon>
        <taxon>Dothideomycetes</taxon>
        <taxon>Dothideomycetidae</taxon>
        <taxon>Myriangiales</taxon>
        <taxon>Elsinoaceae</taxon>
        <taxon>Elsinoe</taxon>
    </lineage>
</organism>
<dbReference type="EMBL" id="JAESVG020000003">
    <property type="protein sequence ID" value="KAG8629439.1"/>
    <property type="molecule type" value="Genomic_DNA"/>
</dbReference>
<keyword evidence="2" id="KW-0274">FAD</keyword>
<dbReference type="AlphaFoldDB" id="A0A8K0L6K8"/>
<dbReference type="InterPro" id="IPR002938">
    <property type="entry name" value="FAD-bd"/>
</dbReference>
<dbReference type="PANTHER" id="PTHR43476:SF3">
    <property type="entry name" value="FAD-BINDING MONOOXYGENASE"/>
    <property type="match status" value="1"/>
</dbReference>
<evidence type="ECO:0000313" key="6">
    <source>
        <dbReference type="Proteomes" id="UP000809789"/>
    </source>
</evidence>
<dbReference type="OrthoDB" id="10016252at2759"/>
<comment type="caution">
    <text evidence="5">The sequence shown here is derived from an EMBL/GenBank/DDBJ whole genome shotgun (WGS) entry which is preliminary data.</text>
</comment>
<name>A0A8K0L6K8_9PEZI</name>
<reference evidence="5" key="1">
    <citation type="submission" date="2021-07" db="EMBL/GenBank/DDBJ databases">
        <title>Elsinoe batatas strain:CRI-CJ2 Genome sequencing and assembly.</title>
        <authorList>
            <person name="Huang L."/>
        </authorList>
    </citation>
    <scope>NUCLEOTIDE SEQUENCE</scope>
    <source>
        <strain evidence="5">CRI-CJ2</strain>
    </source>
</reference>
<evidence type="ECO:0000256" key="1">
    <source>
        <dbReference type="ARBA" id="ARBA00022630"/>
    </source>
</evidence>
<keyword evidence="6" id="KW-1185">Reference proteome</keyword>
<dbReference type="PANTHER" id="PTHR43476">
    <property type="entry name" value="3-(3-HYDROXY-PHENYL)PROPIONATE/3-HYDROXYCINNAMIC ACID HYDROXYLASE"/>
    <property type="match status" value="1"/>
</dbReference>
<feature type="domain" description="FAD-binding" evidence="4">
    <location>
        <begin position="13"/>
        <end position="96"/>
    </location>
</feature>